<gene>
    <name evidence="2" type="ORF">GGQ88_001720</name>
</gene>
<evidence type="ECO:0000256" key="1">
    <source>
        <dbReference type="SAM" id="SignalP"/>
    </source>
</evidence>
<dbReference type="EMBL" id="JACICY010000003">
    <property type="protein sequence ID" value="MBB3860454.1"/>
    <property type="molecule type" value="Genomic_DNA"/>
</dbReference>
<dbReference type="AlphaFoldDB" id="A0A7W5ZWD2"/>
<feature type="chain" id="PRO_5030810473" evidence="1">
    <location>
        <begin position="21"/>
        <end position="92"/>
    </location>
</feature>
<feature type="signal peptide" evidence="1">
    <location>
        <begin position="1"/>
        <end position="20"/>
    </location>
</feature>
<protein>
    <submittedName>
        <fullName evidence="2">Uncharacterized protein</fullName>
    </submittedName>
</protein>
<reference evidence="2 3" key="1">
    <citation type="submission" date="2020-08" db="EMBL/GenBank/DDBJ databases">
        <title>Genomic Encyclopedia of Type Strains, Phase IV (KMG-IV): sequencing the most valuable type-strain genomes for metagenomic binning, comparative biology and taxonomic classification.</title>
        <authorList>
            <person name="Goeker M."/>
        </authorList>
    </citation>
    <scope>NUCLEOTIDE SEQUENCE [LARGE SCALE GENOMIC DNA]</scope>
    <source>
        <strain evidence="2 3">DSM 14552</strain>
    </source>
</reference>
<comment type="caution">
    <text evidence="2">The sequence shown here is derived from an EMBL/GenBank/DDBJ whole genome shotgun (WGS) entry which is preliminary data.</text>
</comment>
<evidence type="ECO:0000313" key="2">
    <source>
        <dbReference type="EMBL" id="MBB3860454.1"/>
    </source>
</evidence>
<sequence>MIIHRIAALAIILAASPAFADNGEADGKPATATAKTDKKVCRAIAATGSHMRKRICHTQSEWAEFDKAVGNAAEQTLDRRRAQTSGGVNDFN</sequence>
<proteinExistence type="predicted"/>
<keyword evidence="3" id="KW-1185">Reference proteome</keyword>
<name>A0A7W5ZWD2_9SPHN</name>
<evidence type="ECO:0000313" key="3">
    <source>
        <dbReference type="Proteomes" id="UP000562395"/>
    </source>
</evidence>
<dbReference type="Proteomes" id="UP000562395">
    <property type="component" value="Unassembled WGS sequence"/>
</dbReference>
<dbReference type="RefSeq" id="WP_183612718.1">
    <property type="nucleotide sequence ID" value="NZ_JACICY010000003.1"/>
</dbReference>
<organism evidence="2 3">
    <name type="scientific">Novosphingobium hassiacum</name>
    <dbReference type="NCBI Taxonomy" id="173676"/>
    <lineage>
        <taxon>Bacteria</taxon>
        <taxon>Pseudomonadati</taxon>
        <taxon>Pseudomonadota</taxon>
        <taxon>Alphaproteobacteria</taxon>
        <taxon>Sphingomonadales</taxon>
        <taxon>Sphingomonadaceae</taxon>
        <taxon>Novosphingobium</taxon>
    </lineage>
</organism>
<keyword evidence="1" id="KW-0732">Signal</keyword>
<accession>A0A7W5ZWD2</accession>